<gene>
    <name evidence="4" type="ORF">GJJ64_15090</name>
</gene>
<dbReference type="AlphaFoldDB" id="A0A7K0FR82"/>
<reference evidence="4 5" key="1">
    <citation type="submission" date="2019-11" db="EMBL/GenBank/DDBJ databases">
        <authorList>
            <person name="Cheng Q."/>
            <person name="Yang Z."/>
        </authorList>
    </citation>
    <scope>NUCLEOTIDE SEQUENCE [LARGE SCALE GENOMIC DNA]</scope>
    <source>
        <strain evidence="4 5">HX-22-1</strain>
    </source>
</reference>
<dbReference type="InterPro" id="IPR039329">
    <property type="entry name" value="SIAE"/>
</dbReference>
<feature type="chain" id="PRO_5029684972" evidence="2">
    <location>
        <begin position="25"/>
        <end position="492"/>
    </location>
</feature>
<comment type="caution">
    <text evidence="4">The sequence shown here is derived from an EMBL/GenBank/DDBJ whole genome shotgun (WGS) entry which is preliminary data.</text>
</comment>
<dbReference type="Pfam" id="PF03629">
    <property type="entry name" value="SASA"/>
    <property type="match status" value="1"/>
</dbReference>
<organism evidence="4 5">
    <name type="scientific">Pedobacter puniceum</name>
    <dbReference type="NCBI Taxonomy" id="2666136"/>
    <lineage>
        <taxon>Bacteria</taxon>
        <taxon>Pseudomonadati</taxon>
        <taxon>Bacteroidota</taxon>
        <taxon>Sphingobacteriia</taxon>
        <taxon>Sphingobacteriales</taxon>
        <taxon>Sphingobacteriaceae</taxon>
        <taxon>Pedobacter</taxon>
    </lineage>
</organism>
<keyword evidence="2" id="KW-0732">Signal</keyword>
<sequence length="492" mass="56179">MVNMKFKKLLYSLLFFMLHTQLYAKQQTFKLATAIQSNMVVQQNKAFKIWGLAEANEQISAQASWDNKKVTVTASVNGEWLLQLAVPKAKPGDFKPHYIIIKHTKGEVKLDNILIGEVWLCSGQSNMEMTMLPAPPWHKGVLDYETEIPEANYPNIRLFKVKRDTSSSKTIFVDAKWQVCSPETVGTFSGVAYYFGVDVFKKLNIPVGLVLSAYGGASCQAFTAREVLEADPQLKKKYLNKYLLQPDSVILTNKPSLMYNKMIYPLINLSIKGILWYQGESNSWDRGMYTKLCSAMLEGWRSDFKQGDLPFYFVQMTPFNWNKKSYPLNEYAFFREAQEAILKVKNTGMAITMDVGEPDDIHPRRKKEVGQRLAKIALHKSYGFKDINYLGPQYKACKIKEGKVLISFTKESIAEGLRTKYGFSPKHFLIAGEDKKFYPAEARIQGDKVVVFAAEVKHPVAVRYAFQNYPVTNFQNKSNLPAVPFRTDNWNE</sequence>
<keyword evidence="5" id="KW-1185">Reference proteome</keyword>
<dbReference type="PANTHER" id="PTHR22901:SF0">
    <property type="entry name" value="SIALATE O-ACETYLESTERASE"/>
    <property type="match status" value="1"/>
</dbReference>
<dbReference type="InterPro" id="IPR005181">
    <property type="entry name" value="SASA"/>
</dbReference>
<evidence type="ECO:0000313" key="4">
    <source>
        <dbReference type="EMBL" id="MRX48518.1"/>
    </source>
</evidence>
<dbReference type="SUPFAM" id="SSF52266">
    <property type="entry name" value="SGNH hydrolase"/>
    <property type="match status" value="1"/>
</dbReference>
<protein>
    <submittedName>
        <fullName evidence="4">Sialate O-acetylesterase</fullName>
    </submittedName>
</protein>
<name>A0A7K0FR82_9SPHI</name>
<evidence type="ECO:0000256" key="2">
    <source>
        <dbReference type="SAM" id="SignalP"/>
    </source>
</evidence>
<evidence type="ECO:0000313" key="5">
    <source>
        <dbReference type="Proteomes" id="UP000462931"/>
    </source>
</evidence>
<dbReference type="Gene3D" id="3.40.50.1110">
    <property type="entry name" value="SGNH hydrolase"/>
    <property type="match status" value="1"/>
</dbReference>
<dbReference type="Proteomes" id="UP000462931">
    <property type="component" value="Unassembled WGS sequence"/>
</dbReference>
<feature type="signal peptide" evidence="2">
    <location>
        <begin position="1"/>
        <end position="24"/>
    </location>
</feature>
<dbReference type="GO" id="GO:0005975">
    <property type="term" value="P:carbohydrate metabolic process"/>
    <property type="evidence" value="ECO:0007669"/>
    <property type="project" value="TreeGrafter"/>
</dbReference>
<evidence type="ECO:0000259" key="3">
    <source>
        <dbReference type="Pfam" id="PF03629"/>
    </source>
</evidence>
<evidence type="ECO:0000256" key="1">
    <source>
        <dbReference type="ARBA" id="ARBA00022801"/>
    </source>
</evidence>
<proteinExistence type="predicted"/>
<dbReference type="PANTHER" id="PTHR22901">
    <property type="entry name" value="SIALATE O-ACETYLESTERASE"/>
    <property type="match status" value="1"/>
</dbReference>
<feature type="domain" description="Sialate O-acetylesterase" evidence="3">
    <location>
        <begin position="117"/>
        <end position="377"/>
    </location>
</feature>
<accession>A0A7K0FR82</accession>
<keyword evidence="1" id="KW-0378">Hydrolase</keyword>
<dbReference type="GO" id="GO:0001681">
    <property type="term" value="F:sialate O-acetylesterase activity"/>
    <property type="evidence" value="ECO:0007669"/>
    <property type="project" value="InterPro"/>
</dbReference>
<dbReference type="InterPro" id="IPR036514">
    <property type="entry name" value="SGNH_hydro_sf"/>
</dbReference>
<dbReference type="EMBL" id="WKJI01000004">
    <property type="protein sequence ID" value="MRX48518.1"/>
    <property type="molecule type" value="Genomic_DNA"/>
</dbReference>